<dbReference type="Gene3D" id="3.10.450.50">
    <property type="match status" value="1"/>
</dbReference>
<dbReference type="Proteomes" id="UP000292935">
    <property type="component" value="Unassembled WGS sequence"/>
</dbReference>
<comment type="caution">
    <text evidence="1">The sequence shown here is derived from an EMBL/GenBank/DDBJ whole genome shotgun (WGS) entry which is preliminary data.</text>
</comment>
<dbReference type="OrthoDB" id="2887901at2"/>
<dbReference type="EMBL" id="SDPO01000002">
    <property type="protein sequence ID" value="RXZ49580.1"/>
    <property type="molecule type" value="Genomic_DNA"/>
</dbReference>
<evidence type="ECO:0000313" key="1">
    <source>
        <dbReference type="EMBL" id="RXZ49580.1"/>
    </source>
</evidence>
<proteinExistence type="predicted"/>
<sequence length="146" mass="16369">MTTDEQAEVLVALDRIRAAWDAGDADAYAAEFTEDASYVIFAGLHDLGQAAIRRAHIPVFGTWQRGSRMSMRMLDLRFIAPGVAVVLTEGGIGKGARIRHDKVQTFVMVRDGATWRCAAFQNTKKNRFFIAMNRRAIDRMPDARHD</sequence>
<accession>A0A4Q2JTD0</accession>
<keyword evidence="2" id="KW-1185">Reference proteome</keyword>
<evidence type="ECO:0000313" key="2">
    <source>
        <dbReference type="Proteomes" id="UP000292935"/>
    </source>
</evidence>
<reference evidence="1 2" key="1">
    <citation type="submission" date="2019-01" db="EMBL/GenBank/DDBJ databases">
        <authorList>
            <person name="Li J."/>
        </authorList>
    </citation>
    <scope>NUCLEOTIDE SEQUENCE [LARGE SCALE GENOMIC DNA]</scope>
    <source>
        <strain evidence="1 2">CCUG 35506</strain>
    </source>
</reference>
<dbReference type="InterPro" id="IPR011944">
    <property type="entry name" value="Steroid_delta5-4_isomerase"/>
</dbReference>
<dbReference type="AlphaFoldDB" id="A0A4Q2JTD0"/>
<name>A0A4Q2JTD0_9MICO</name>
<gene>
    <name evidence="1" type="ORF">ESP57_08430</name>
</gene>
<dbReference type="InterPro" id="IPR032710">
    <property type="entry name" value="NTF2-like_dom_sf"/>
</dbReference>
<dbReference type="NCBIfam" id="TIGR02246">
    <property type="entry name" value="SgcJ/EcaC family oxidoreductase"/>
    <property type="match status" value="1"/>
</dbReference>
<protein>
    <submittedName>
        <fullName evidence="1">SgcJ/EcaC family oxidoreductase</fullName>
    </submittedName>
</protein>
<organism evidence="1 2">
    <name type="scientific">Agromyces fucosus</name>
    <dbReference type="NCBI Taxonomy" id="41985"/>
    <lineage>
        <taxon>Bacteria</taxon>
        <taxon>Bacillati</taxon>
        <taxon>Actinomycetota</taxon>
        <taxon>Actinomycetes</taxon>
        <taxon>Micrococcales</taxon>
        <taxon>Microbacteriaceae</taxon>
        <taxon>Agromyces</taxon>
    </lineage>
</organism>
<dbReference type="SUPFAM" id="SSF54427">
    <property type="entry name" value="NTF2-like"/>
    <property type="match status" value="1"/>
</dbReference>